<evidence type="ECO:0008006" key="5">
    <source>
        <dbReference type="Google" id="ProtNLM"/>
    </source>
</evidence>
<comment type="caution">
    <text evidence="3">The sequence shown here is derived from an EMBL/GenBank/DDBJ whole genome shotgun (WGS) entry which is preliminary data.</text>
</comment>
<feature type="region of interest" description="Disordered" evidence="1">
    <location>
        <begin position="107"/>
        <end position="133"/>
    </location>
</feature>
<dbReference type="AlphaFoldDB" id="A0A9P8CZD6"/>
<evidence type="ECO:0000256" key="2">
    <source>
        <dbReference type="SAM" id="Phobius"/>
    </source>
</evidence>
<feature type="compositionally biased region" description="Low complexity" evidence="1">
    <location>
        <begin position="349"/>
        <end position="371"/>
    </location>
</feature>
<keyword evidence="2" id="KW-0812">Transmembrane</keyword>
<organism evidence="3 4">
    <name type="scientific">Mortierella alpina</name>
    <name type="common">Oleaginous fungus</name>
    <name type="synonym">Mortierella renispora</name>
    <dbReference type="NCBI Taxonomy" id="64518"/>
    <lineage>
        <taxon>Eukaryota</taxon>
        <taxon>Fungi</taxon>
        <taxon>Fungi incertae sedis</taxon>
        <taxon>Mucoromycota</taxon>
        <taxon>Mortierellomycotina</taxon>
        <taxon>Mortierellomycetes</taxon>
        <taxon>Mortierellales</taxon>
        <taxon>Mortierellaceae</taxon>
        <taxon>Mortierella</taxon>
    </lineage>
</organism>
<keyword evidence="2" id="KW-1133">Transmembrane helix</keyword>
<feature type="region of interest" description="Disordered" evidence="1">
    <location>
        <begin position="152"/>
        <end position="209"/>
    </location>
</feature>
<reference evidence="3" key="1">
    <citation type="submission" date="2021-07" db="EMBL/GenBank/DDBJ databases">
        <title>Draft genome of Mortierella alpina, strain LL118, isolated from an aspen leaf litter sample.</title>
        <authorList>
            <person name="Yang S."/>
            <person name="Vinatzer B.A."/>
        </authorList>
    </citation>
    <scope>NUCLEOTIDE SEQUENCE</scope>
    <source>
        <strain evidence="3">LL118</strain>
    </source>
</reference>
<sequence>MVTAPVGSLICWSHSLKINIHTFHCFILLPWRDFMAQLNPIVYIPPTVLVLAIVGILSFRYLDAIQFQWQDLCSRLRGRGAGAGDPGLEDFEDDELLLNLEFDENGEPILDEDDGDHQGETTAHAEPQGSTTSARLRMHHEMVQQMRARAGFAPEPFPGDVEDGQGDDDEEEGEEGEDDGGVGSSTGIRGTSTAARIKRIGKKKAERLQRREQMRAYHEFMEMQRAERRQQEEMFKMQDAAQQEERQRKRAEQLEKDRKRKEQLKQKEAKDTESRLKRIQTERLQEERARRELRAYIQRVRSFQLSDLAQRLGRTEAQLLRDLAAIAAETDLLAAHVDISTVPRISLASSMTVPTSPSLSSSSPSSSSSESSRPHLLVLRDPATDRYLILEQAQLESFAQVVKEQGRISKQELSTASETIFHLASSSPSPSPPPSPLPSINKNEC</sequence>
<evidence type="ECO:0000256" key="1">
    <source>
        <dbReference type="SAM" id="MobiDB-lite"/>
    </source>
</evidence>
<feature type="compositionally biased region" description="Basic and acidic residues" evidence="1">
    <location>
        <begin position="243"/>
        <end position="257"/>
    </location>
</feature>
<evidence type="ECO:0000313" key="4">
    <source>
        <dbReference type="Proteomes" id="UP000717515"/>
    </source>
</evidence>
<feature type="region of interest" description="Disordered" evidence="1">
    <location>
        <begin position="236"/>
        <end position="276"/>
    </location>
</feature>
<evidence type="ECO:0000313" key="3">
    <source>
        <dbReference type="EMBL" id="KAG9325477.1"/>
    </source>
</evidence>
<feature type="region of interest" description="Disordered" evidence="1">
    <location>
        <begin position="349"/>
        <end position="375"/>
    </location>
</feature>
<dbReference type="Proteomes" id="UP000717515">
    <property type="component" value="Unassembled WGS sequence"/>
</dbReference>
<feature type="region of interest" description="Disordered" evidence="1">
    <location>
        <begin position="419"/>
        <end position="445"/>
    </location>
</feature>
<name>A0A9P8CZD6_MORAP</name>
<accession>A0A9P8CZD6</accession>
<feature type="compositionally biased region" description="Basic and acidic residues" evidence="1">
    <location>
        <begin position="263"/>
        <end position="276"/>
    </location>
</feature>
<feature type="transmembrane region" description="Helical" evidence="2">
    <location>
        <begin position="41"/>
        <end position="62"/>
    </location>
</feature>
<protein>
    <recommendedName>
        <fullName evidence="5">DDRGK domain-containing protein 1</fullName>
    </recommendedName>
</protein>
<dbReference type="EMBL" id="JAIFTL010000039">
    <property type="protein sequence ID" value="KAG9325477.1"/>
    <property type="molecule type" value="Genomic_DNA"/>
</dbReference>
<feature type="compositionally biased region" description="Basic residues" evidence="1">
    <location>
        <begin position="196"/>
        <end position="205"/>
    </location>
</feature>
<proteinExistence type="predicted"/>
<keyword evidence="2" id="KW-0472">Membrane</keyword>
<gene>
    <name evidence="3" type="ORF">KVV02_007508</name>
</gene>
<feature type="compositionally biased region" description="Acidic residues" evidence="1">
    <location>
        <begin position="160"/>
        <end position="180"/>
    </location>
</feature>